<dbReference type="Proteomes" id="UP000308600">
    <property type="component" value="Unassembled WGS sequence"/>
</dbReference>
<dbReference type="EMBL" id="ML208507">
    <property type="protein sequence ID" value="TFK63744.1"/>
    <property type="molecule type" value="Genomic_DNA"/>
</dbReference>
<evidence type="ECO:0000313" key="2">
    <source>
        <dbReference type="Proteomes" id="UP000308600"/>
    </source>
</evidence>
<gene>
    <name evidence="1" type="ORF">BDN72DRAFT_775551</name>
</gene>
<accession>A0ACD3ADS1</accession>
<reference evidence="1 2" key="1">
    <citation type="journal article" date="2019" name="Nat. Ecol. Evol.">
        <title>Megaphylogeny resolves global patterns of mushroom evolution.</title>
        <authorList>
            <person name="Varga T."/>
            <person name="Krizsan K."/>
            <person name="Foldi C."/>
            <person name="Dima B."/>
            <person name="Sanchez-Garcia M."/>
            <person name="Sanchez-Ramirez S."/>
            <person name="Szollosi G.J."/>
            <person name="Szarkandi J.G."/>
            <person name="Papp V."/>
            <person name="Albert L."/>
            <person name="Andreopoulos W."/>
            <person name="Angelini C."/>
            <person name="Antonin V."/>
            <person name="Barry K.W."/>
            <person name="Bougher N.L."/>
            <person name="Buchanan P."/>
            <person name="Buyck B."/>
            <person name="Bense V."/>
            <person name="Catcheside P."/>
            <person name="Chovatia M."/>
            <person name="Cooper J."/>
            <person name="Damon W."/>
            <person name="Desjardin D."/>
            <person name="Finy P."/>
            <person name="Geml J."/>
            <person name="Haridas S."/>
            <person name="Hughes K."/>
            <person name="Justo A."/>
            <person name="Karasinski D."/>
            <person name="Kautmanova I."/>
            <person name="Kiss B."/>
            <person name="Kocsube S."/>
            <person name="Kotiranta H."/>
            <person name="LaButti K.M."/>
            <person name="Lechner B.E."/>
            <person name="Liimatainen K."/>
            <person name="Lipzen A."/>
            <person name="Lukacs Z."/>
            <person name="Mihaltcheva S."/>
            <person name="Morgado L.N."/>
            <person name="Niskanen T."/>
            <person name="Noordeloos M.E."/>
            <person name="Ohm R.A."/>
            <person name="Ortiz-Santana B."/>
            <person name="Ovrebo C."/>
            <person name="Racz N."/>
            <person name="Riley R."/>
            <person name="Savchenko A."/>
            <person name="Shiryaev A."/>
            <person name="Soop K."/>
            <person name="Spirin V."/>
            <person name="Szebenyi C."/>
            <person name="Tomsovsky M."/>
            <person name="Tulloss R.E."/>
            <person name="Uehling J."/>
            <person name="Grigoriev I.V."/>
            <person name="Vagvolgyi C."/>
            <person name="Papp T."/>
            <person name="Martin F.M."/>
            <person name="Miettinen O."/>
            <person name="Hibbett D.S."/>
            <person name="Nagy L.G."/>
        </authorList>
    </citation>
    <scope>NUCLEOTIDE SEQUENCE [LARGE SCALE GENOMIC DNA]</scope>
    <source>
        <strain evidence="1 2">NL-1719</strain>
    </source>
</reference>
<keyword evidence="2" id="KW-1185">Reference proteome</keyword>
<organism evidence="1 2">
    <name type="scientific">Pluteus cervinus</name>
    <dbReference type="NCBI Taxonomy" id="181527"/>
    <lineage>
        <taxon>Eukaryota</taxon>
        <taxon>Fungi</taxon>
        <taxon>Dikarya</taxon>
        <taxon>Basidiomycota</taxon>
        <taxon>Agaricomycotina</taxon>
        <taxon>Agaricomycetes</taxon>
        <taxon>Agaricomycetidae</taxon>
        <taxon>Agaricales</taxon>
        <taxon>Pluteineae</taxon>
        <taxon>Pluteaceae</taxon>
        <taxon>Pluteus</taxon>
    </lineage>
</organism>
<proteinExistence type="predicted"/>
<protein>
    <submittedName>
        <fullName evidence="1">Uncharacterized protein</fullName>
    </submittedName>
</protein>
<sequence>MSHDAGKADQIALHFYTKLFNIIYDARATAELPERSKTDKWFNLDIPDPDLFPRDVRDKYKTLSPSSLPPPFELQVLLCVPELVTNQVLVQLTPNSSRTRVDPSLRFILLESWKFVHSPRTPSEDDSTDIALPTIYKHAITLFRSLYSLLRLLPSWNLYKRIRRRTGGHNRNGNLSIKLRVRTGSEDDSNIPVLGFGESIHTSDRHARL</sequence>
<name>A0ACD3ADS1_9AGAR</name>
<evidence type="ECO:0000313" key="1">
    <source>
        <dbReference type="EMBL" id="TFK63744.1"/>
    </source>
</evidence>